<dbReference type="InterPro" id="IPR027417">
    <property type="entry name" value="P-loop_NTPase"/>
</dbReference>
<dbReference type="PANTHER" id="PTHR43166">
    <property type="entry name" value="AMINO ACID IMPORT ATP-BINDING PROTEIN"/>
    <property type="match status" value="1"/>
</dbReference>
<dbReference type="GO" id="GO:0016887">
    <property type="term" value="F:ATP hydrolysis activity"/>
    <property type="evidence" value="ECO:0007669"/>
    <property type="project" value="InterPro"/>
</dbReference>
<name>A0A974NKM9_PERPY</name>
<sequence length="252" mass="27724">MIVLDGISKSYRLKNGPYEAVHSVSLQVFQGEIHGIIGTSGAGKSTLLRMINLLESPSTGHVRVNDLELTQLTTKNLRNARRSIGMVFQAFNLVHNRSVKGNVLIPLELAGFSKQARLERAAECLRIVGLERQAEQYPSSLSGGQKQRVAIARALATNPTVLLCDEPTSSLDPQTTEEILKVLKEINRNFGVTIVIVTHEMDVIKSICNKVSIMEAGEIIETISFEPKGFAALKNDYQSLRRQLLSEVDGDV</sequence>
<dbReference type="InterPro" id="IPR003439">
    <property type="entry name" value="ABC_transporter-like_ATP-bd"/>
</dbReference>
<keyword evidence="7" id="KW-0029">Amino-acid transport</keyword>
<evidence type="ECO:0000256" key="6">
    <source>
        <dbReference type="ARBA" id="ARBA00022967"/>
    </source>
</evidence>
<keyword evidence="5 10" id="KW-0067">ATP-binding</keyword>
<keyword evidence="11" id="KW-1185">Reference proteome</keyword>
<evidence type="ECO:0000256" key="3">
    <source>
        <dbReference type="ARBA" id="ARBA00022475"/>
    </source>
</evidence>
<dbReference type="GO" id="GO:0005524">
    <property type="term" value="F:ATP binding"/>
    <property type="evidence" value="ECO:0007669"/>
    <property type="project" value="UniProtKB-KW"/>
</dbReference>
<dbReference type="InterPro" id="IPR017871">
    <property type="entry name" value="ABC_transporter-like_CS"/>
</dbReference>
<keyword evidence="2" id="KW-0813">Transport</keyword>
<dbReference type="AlphaFoldDB" id="A0A974NKM9"/>
<evidence type="ECO:0000256" key="1">
    <source>
        <dbReference type="ARBA" id="ARBA00005417"/>
    </source>
</evidence>
<evidence type="ECO:0000256" key="7">
    <source>
        <dbReference type="ARBA" id="ARBA00022970"/>
    </source>
</evidence>
<evidence type="ECO:0000313" key="10">
    <source>
        <dbReference type="EMBL" id="QQS99458.1"/>
    </source>
</evidence>
<organism evidence="10 11">
    <name type="scientific">Peribacillus psychrosaccharolyticus</name>
    <name type="common">Bacillus psychrosaccharolyticus</name>
    <dbReference type="NCBI Taxonomy" id="1407"/>
    <lineage>
        <taxon>Bacteria</taxon>
        <taxon>Bacillati</taxon>
        <taxon>Bacillota</taxon>
        <taxon>Bacilli</taxon>
        <taxon>Bacillales</taxon>
        <taxon>Bacillaceae</taxon>
        <taxon>Peribacillus</taxon>
    </lineage>
</organism>
<proteinExistence type="inferred from homology"/>
<reference evidence="10 11" key="1">
    <citation type="submission" date="2021-01" db="EMBL/GenBank/DDBJ databases">
        <title>FDA dAtabase for Regulatory Grade micrObial Sequences (FDA-ARGOS): Supporting development and validation of Infectious Disease Dx tests.</title>
        <authorList>
            <person name="Nelson B."/>
            <person name="Plummer A."/>
            <person name="Tallon L."/>
            <person name="Sadzewicz L."/>
            <person name="Zhao X."/>
            <person name="Boylan J."/>
            <person name="Ott S."/>
            <person name="Bowen H."/>
            <person name="Vavikolanu K."/>
            <person name="Mehta A."/>
            <person name="Aluvathingal J."/>
            <person name="Nadendla S."/>
            <person name="Myers T."/>
            <person name="Yan Y."/>
            <person name="Sichtig H."/>
        </authorList>
    </citation>
    <scope>NUCLEOTIDE SEQUENCE [LARGE SCALE GENOMIC DNA]</scope>
    <source>
        <strain evidence="10 11">FDAARGOS_1161</strain>
    </source>
</reference>
<dbReference type="Gene3D" id="3.40.50.300">
    <property type="entry name" value="P-loop containing nucleotide triphosphate hydrolases"/>
    <property type="match status" value="1"/>
</dbReference>
<comment type="similarity">
    <text evidence="1">Belongs to the ABC transporter superfamily.</text>
</comment>
<feature type="domain" description="ABC transporter" evidence="9">
    <location>
        <begin position="2"/>
        <end position="241"/>
    </location>
</feature>
<dbReference type="GO" id="GO:0006865">
    <property type="term" value="P:amino acid transport"/>
    <property type="evidence" value="ECO:0007669"/>
    <property type="project" value="UniProtKB-KW"/>
</dbReference>
<dbReference type="PANTHER" id="PTHR43166:SF30">
    <property type="entry name" value="METHIONINE IMPORT ATP-BINDING PROTEIN METN"/>
    <property type="match status" value="1"/>
</dbReference>
<evidence type="ECO:0000256" key="8">
    <source>
        <dbReference type="ARBA" id="ARBA00023136"/>
    </source>
</evidence>
<dbReference type="InterPro" id="IPR050086">
    <property type="entry name" value="MetN_ABC_transporter-like"/>
</dbReference>
<dbReference type="GO" id="GO:0005886">
    <property type="term" value="C:plasma membrane"/>
    <property type="evidence" value="ECO:0007669"/>
    <property type="project" value="UniProtKB-ARBA"/>
</dbReference>
<keyword evidence="4" id="KW-0547">Nucleotide-binding</keyword>
<dbReference type="FunFam" id="3.40.50.300:FF:000056">
    <property type="entry name" value="Cell division ATP-binding protein FtsE"/>
    <property type="match status" value="1"/>
</dbReference>
<dbReference type="RefSeq" id="WP_051387395.1">
    <property type="nucleotide sequence ID" value="NZ_CP068053.1"/>
</dbReference>
<evidence type="ECO:0000256" key="5">
    <source>
        <dbReference type="ARBA" id="ARBA00022840"/>
    </source>
</evidence>
<evidence type="ECO:0000259" key="9">
    <source>
        <dbReference type="PROSITE" id="PS50893"/>
    </source>
</evidence>
<dbReference type="KEGG" id="ppsr:I6J18_17910"/>
<evidence type="ECO:0000256" key="4">
    <source>
        <dbReference type="ARBA" id="ARBA00022741"/>
    </source>
</evidence>
<dbReference type="InterPro" id="IPR003593">
    <property type="entry name" value="AAA+_ATPase"/>
</dbReference>
<dbReference type="PROSITE" id="PS00211">
    <property type="entry name" value="ABC_TRANSPORTER_1"/>
    <property type="match status" value="1"/>
</dbReference>
<dbReference type="EMBL" id="CP068053">
    <property type="protein sequence ID" value="QQS99458.1"/>
    <property type="molecule type" value="Genomic_DNA"/>
</dbReference>
<dbReference type="SUPFAM" id="SSF52540">
    <property type="entry name" value="P-loop containing nucleoside triphosphate hydrolases"/>
    <property type="match status" value="1"/>
</dbReference>
<evidence type="ECO:0000313" key="11">
    <source>
        <dbReference type="Proteomes" id="UP000595254"/>
    </source>
</evidence>
<dbReference type="Pfam" id="PF00005">
    <property type="entry name" value="ABC_tran"/>
    <property type="match status" value="1"/>
</dbReference>
<keyword evidence="3" id="KW-1003">Cell membrane</keyword>
<keyword evidence="6" id="KW-1278">Translocase</keyword>
<evidence type="ECO:0000256" key="2">
    <source>
        <dbReference type="ARBA" id="ARBA00022448"/>
    </source>
</evidence>
<gene>
    <name evidence="10" type="ORF">I6J18_17910</name>
</gene>
<accession>A0A974NKM9</accession>
<dbReference type="Proteomes" id="UP000595254">
    <property type="component" value="Chromosome"/>
</dbReference>
<dbReference type="PROSITE" id="PS50893">
    <property type="entry name" value="ABC_TRANSPORTER_2"/>
    <property type="match status" value="1"/>
</dbReference>
<dbReference type="SMART" id="SM00382">
    <property type="entry name" value="AAA"/>
    <property type="match status" value="1"/>
</dbReference>
<keyword evidence="8" id="KW-0472">Membrane</keyword>
<protein>
    <submittedName>
        <fullName evidence="10">ATP-binding cassette domain-containing protein</fullName>
    </submittedName>
</protein>